<accession>A0ABU8XWC6</accession>
<organism evidence="1 2">
    <name type="scientific">Benzoatithermus flavus</name>
    <dbReference type="NCBI Taxonomy" id="3108223"/>
    <lineage>
        <taxon>Bacteria</taxon>
        <taxon>Pseudomonadati</taxon>
        <taxon>Pseudomonadota</taxon>
        <taxon>Alphaproteobacteria</taxon>
        <taxon>Geminicoccales</taxon>
        <taxon>Geminicoccaceae</taxon>
        <taxon>Benzoatithermus</taxon>
    </lineage>
</organism>
<dbReference type="RefSeq" id="WP_418161068.1">
    <property type="nucleotide sequence ID" value="NZ_JBBLZC010000023.1"/>
</dbReference>
<protein>
    <recommendedName>
        <fullName evidence="3">Right handed beta helix region</fullName>
    </recommendedName>
</protein>
<dbReference type="Proteomes" id="UP001375743">
    <property type="component" value="Unassembled WGS sequence"/>
</dbReference>
<name>A0ABU8XWC6_9PROT</name>
<dbReference type="EMBL" id="JBBLZC010000023">
    <property type="protein sequence ID" value="MEK0085219.1"/>
    <property type="molecule type" value="Genomic_DNA"/>
</dbReference>
<gene>
    <name evidence="1" type="ORF">U1T56_18865</name>
</gene>
<proteinExistence type="predicted"/>
<comment type="caution">
    <text evidence="1">The sequence shown here is derived from an EMBL/GenBank/DDBJ whole genome shotgun (WGS) entry which is preliminary data.</text>
</comment>
<keyword evidence="2" id="KW-1185">Reference proteome</keyword>
<evidence type="ECO:0000313" key="2">
    <source>
        <dbReference type="Proteomes" id="UP001375743"/>
    </source>
</evidence>
<sequence length="480" mass="52878">MELRAAAFGLRSDAIADQSTALLRLRNAMTADRTRHYRVVFEPGDYRYTNNRWLFGVVSVTIEANGASFGCLSPSDAEQNARPLNVNSIFQDHGDRPWPDGLTYHTGWPAARSLPAGSGIVPLQRPDDSRRCRVGAPVLVHSFDQQFGGFPPNLRRFEWRRVAAVDRVAGTVALDAPLAFDHDAGLRDTVYDDGSGLAFGRARLMLLDRPAYRYPERIEILDARFVRNPSQPQEAANGLCLAADTLILRRCSHDGMVWPSENRVALYEDCRFTDVEVDKLCGEVTFRGCSFARPVTGATGVMNLLLERCRIEGFVGVSPRRARIVGCAIHTSADDPWGAIRCHYDTFPVEMLECIDNEIVTGGPLHFAINGGRSHTLTVSASGEGNEILLDDTRANREGVISQLAEGALLRLETGTATGTLARIGWTGRQWLLCGDWPVRVAPGQVWSFSNVQAVRERGTRLIGAEAPVLRTPPVTQRLL</sequence>
<reference evidence="1 2" key="1">
    <citation type="submission" date="2024-01" db="EMBL/GenBank/DDBJ databases">
        <title>Multi-omics insights into the function and evolution of sodium benzoate biodegradation pathways in Benzoatithermus flavus gen. nov., sp. nov. from hot spring.</title>
        <authorList>
            <person name="Hu C.-J."/>
            <person name="Li W.-J."/>
        </authorList>
    </citation>
    <scope>NUCLEOTIDE SEQUENCE [LARGE SCALE GENOMIC DNA]</scope>
    <source>
        <strain evidence="1 2">SYSU G07066</strain>
    </source>
</reference>
<evidence type="ECO:0008006" key="3">
    <source>
        <dbReference type="Google" id="ProtNLM"/>
    </source>
</evidence>
<evidence type="ECO:0000313" key="1">
    <source>
        <dbReference type="EMBL" id="MEK0085219.1"/>
    </source>
</evidence>